<feature type="compositionally biased region" description="Basic and acidic residues" evidence="1">
    <location>
        <begin position="133"/>
        <end position="145"/>
    </location>
</feature>
<accession>A0A1Z4JJS9</accession>
<organism evidence="2 3">
    <name type="scientific">Leptolyngbya boryana NIES-2135</name>
    <dbReference type="NCBI Taxonomy" id="1973484"/>
    <lineage>
        <taxon>Bacteria</taxon>
        <taxon>Bacillati</taxon>
        <taxon>Cyanobacteriota</taxon>
        <taxon>Cyanophyceae</taxon>
        <taxon>Leptolyngbyales</taxon>
        <taxon>Leptolyngbyaceae</taxon>
        <taxon>Leptolyngbya group</taxon>
        <taxon>Leptolyngbya</taxon>
    </lineage>
</organism>
<reference evidence="2 3" key="1">
    <citation type="submission" date="2017-06" db="EMBL/GenBank/DDBJ databases">
        <title>Genome sequencing of cyanobaciteial culture collection at National Institute for Environmental Studies (NIES).</title>
        <authorList>
            <person name="Hirose Y."/>
            <person name="Shimura Y."/>
            <person name="Fujisawa T."/>
            <person name="Nakamura Y."/>
            <person name="Kawachi M."/>
        </authorList>
    </citation>
    <scope>NUCLEOTIDE SEQUENCE [LARGE SCALE GENOMIC DNA]</scope>
    <source>
        <strain evidence="2 3">NIES-2135</strain>
    </source>
</reference>
<evidence type="ECO:0000256" key="1">
    <source>
        <dbReference type="SAM" id="MobiDB-lite"/>
    </source>
</evidence>
<evidence type="ECO:0000313" key="2">
    <source>
        <dbReference type="EMBL" id="BAY56994.1"/>
    </source>
</evidence>
<feature type="region of interest" description="Disordered" evidence="1">
    <location>
        <begin position="133"/>
        <end position="164"/>
    </location>
</feature>
<sequence>MSDLPQFPREPISSPEQQHDRQMWRPEWTCFCCEDSGFIASSLMPLIVPDYRPNEDRLPLCQNCSAGNWVQGSSPGVSGTIDWRFKREICAELDRINREQWRITLRNQFEARRQALAKIQDLTQQMNLRQRDRTWQETQKAEQDHQQVILEPDVDQAEKPEGAV</sequence>
<gene>
    <name evidence="2" type="ORF">NIES2135_38570</name>
</gene>
<protein>
    <submittedName>
        <fullName evidence="2">Uncharacterized protein</fullName>
    </submittedName>
</protein>
<dbReference type="Proteomes" id="UP000217895">
    <property type="component" value="Chromosome"/>
</dbReference>
<keyword evidence="3" id="KW-1185">Reference proteome</keyword>
<proteinExistence type="predicted"/>
<feature type="region of interest" description="Disordered" evidence="1">
    <location>
        <begin position="1"/>
        <end position="21"/>
    </location>
</feature>
<dbReference type="AlphaFoldDB" id="A0A1Z4JJS9"/>
<evidence type="ECO:0000313" key="3">
    <source>
        <dbReference type="Proteomes" id="UP000217895"/>
    </source>
</evidence>
<name>A0A1Z4JJS9_LEPBY</name>
<dbReference type="EMBL" id="AP018203">
    <property type="protein sequence ID" value="BAY56994.1"/>
    <property type="molecule type" value="Genomic_DNA"/>
</dbReference>